<proteinExistence type="predicted"/>
<evidence type="ECO:0000256" key="1">
    <source>
        <dbReference type="SAM" id="MobiDB-lite"/>
    </source>
</evidence>
<organism evidence="3">
    <name type="scientific">Drosophila persimilis</name>
    <name type="common">Fruit fly</name>
    <dbReference type="NCBI Taxonomy" id="7234"/>
    <lineage>
        <taxon>Eukaryota</taxon>
        <taxon>Metazoa</taxon>
        <taxon>Ecdysozoa</taxon>
        <taxon>Arthropoda</taxon>
        <taxon>Hexapoda</taxon>
        <taxon>Insecta</taxon>
        <taxon>Pterygota</taxon>
        <taxon>Neoptera</taxon>
        <taxon>Endopterygota</taxon>
        <taxon>Diptera</taxon>
        <taxon>Brachycera</taxon>
        <taxon>Muscomorpha</taxon>
        <taxon>Ephydroidea</taxon>
        <taxon>Drosophilidae</taxon>
        <taxon>Drosophila</taxon>
        <taxon>Sophophora</taxon>
    </lineage>
</organism>
<dbReference type="HOGENOM" id="CLU_3126573_0_0_1"/>
<name>B4H7Q7_DROPE</name>
<feature type="region of interest" description="Disordered" evidence="1">
    <location>
        <begin position="20"/>
        <end position="50"/>
    </location>
</feature>
<dbReference type="EMBL" id="CH479219">
    <property type="protein sequence ID" value="EDW34697.1"/>
    <property type="molecule type" value="Genomic_DNA"/>
</dbReference>
<keyword evidence="3" id="KW-1185">Reference proteome</keyword>
<dbReference type="Proteomes" id="UP000008744">
    <property type="component" value="Unassembled WGS sequence"/>
</dbReference>
<dbReference type="AlphaFoldDB" id="B4H7Q7"/>
<evidence type="ECO:0000313" key="3">
    <source>
        <dbReference type="Proteomes" id="UP000008744"/>
    </source>
</evidence>
<protein>
    <submittedName>
        <fullName evidence="2">GL12805</fullName>
    </submittedName>
</protein>
<feature type="compositionally biased region" description="Basic and acidic residues" evidence="1">
    <location>
        <begin position="22"/>
        <end position="50"/>
    </location>
</feature>
<reference evidence="2 3" key="1">
    <citation type="journal article" date="2007" name="Nature">
        <title>Evolution of genes and genomes on the Drosophila phylogeny.</title>
        <authorList>
            <consortium name="Drosophila 12 Genomes Consortium"/>
            <person name="Clark A.G."/>
            <person name="Eisen M.B."/>
            <person name="Smith D.R."/>
            <person name="Bergman C.M."/>
            <person name="Oliver B."/>
            <person name="Markow T.A."/>
            <person name="Kaufman T.C."/>
            <person name="Kellis M."/>
            <person name="Gelbart W."/>
            <person name="Iyer V.N."/>
            <person name="Pollard D.A."/>
            <person name="Sackton T.B."/>
            <person name="Larracuente A.M."/>
            <person name="Singh N.D."/>
            <person name="Abad J.P."/>
            <person name="Abt D.N."/>
            <person name="Adryan B."/>
            <person name="Aguade M."/>
            <person name="Akashi H."/>
            <person name="Anderson W.W."/>
            <person name="Aquadro C.F."/>
            <person name="Ardell D.H."/>
            <person name="Arguello R."/>
            <person name="Artieri C.G."/>
            <person name="Barbash D.A."/>
            <person name="Barker D."/>
            <person name="Barsanti P."/>
            <person name="Batterham P."/>
            <person name="Batzoglou S."/>
            <person name="Begun D."/>
            <person name="Bhutkar A."/>
            <person name="Blanco E."/>
            <person name="Bosak S.A."/>
            <person name="Bradley R.K."/>
            <person name="Brand A.D."/>
            <person name="Brent M.R."/>
            <person name="Brooks A.N."/>
            <person name="Brown R.H."/>
            <person name="Butlin R.K."/>
            <person name="Caggese C."/>
            <person name="Calvi B.R."/>
            <person name="Bernardo de Carvalho A."/>
            <person name="Caspi A."/>
            <person name="Castrezana S."/>
            <person name="Celniker S.E."/>
            <person name="Chang J.L."/>
            <person name="Chapple C."/>
            <person name="Chatterji S."/>
            <person name="Chinwalla A."/>
            <person name="Civetta A."/>
            <person name="Clifton S.W."/>
            <person name="Comeron J.M."/>
            <person name="Costello J.C."/>
            <person name="Coyne J.A."/>
            <person name="Daub J."/>
            <person name="David R.G."/>
            <person name="Delcher A.L."/>
            <person name="Delehaunty K."/>
            <person name="Do C.B."/>
            <person name="Ebling H."/>
            <person name="Edwards K."/>
            <person name="Eickbush T."/>
            <person name="Evans J.D."/>
            <person name="Filipski A."/>
            <person name="Findeiss S."/>
            <person name="Freyhult E."/>
            <person name="Fulton L."/>
            <person name="Fulton R."/>
            <person name="Garcia A.C."/>
            <person name="Gardiner A."/>
            <person name="Garfield D.A."/>
            <person name="Garvin B.E."/>
            <person name="Gibson G."/>
            <person name="Gilbert D."/>
            <person name="Gnerre S."/>
            <person name="Godfrey J."/>
            <person name="Good R."/>
            <person name="Gotea V."/>
            <person name="Gravely B."/>
            <person name="Greenberg A.J."/>
            <person name="Griffiths-Jones S."/>
            <person name="Gross S."/>
            <person name="Guigo R."/>
            <person name="Gustafson E.A."/>
            <person name="Haerty W."/>
            <person name="Hahn M.W."/>
            <person name="Halligan D.L."/>
            <person name="Halpern A.L."/>
            <person name="Halter G.M."/>
            <person name="Han M.V."/>
            <person name="Heger A."/>
            <person name="Hillier L."/>
            <person name="Hinrichs A.S."/>
            <person name="Holmes I."/>
            <person name="Hoskins R.A."/>
            <person name="Hubisz M.J."/>
            <person name="Hultmark D."/>
            <person name="Huntley M.A."/>
            <person name="Jaffe D.B."/>
            <person name="Jagadeeshan S."/>
            <person name="Jeck W.R."/>
            <person name="Johnson J."/>
            <person name="Jones C.D."/>
            <person name="Jordan W.C."/>
            <person name="Karpen G.H."/>
            <person name="Kataoka E."/>
            <person name="Keightley P.D."/>
            <person name="Kheradpour P."/>
            <person name="Kirkness E.F."/>
            <person name="Koerich L.B."/>
            <person name="Kristiansen K."/>
            <person name="Kudrna D."/>
            <person name="Kulathinal R.J."/>
            <person name="Kumar S."/>
            <person name="Kwok R."/>
            <person name="Lander E."/>
            <person name="Langley C.H."/>
            <person name="Lapoint R."/>
            <person name="Lazzaro B.P."/>
            <person name="Lee S.J."/>
            <person name="Levesque L."/>
            <person name="Li R."/>
            <person name="Lin C.F."/>
            <person name="Lin M.F."/>
            <person name="Lindblad-Toh K."/>
            <person name="Llopart A."/>
            <person name="Long M."/>
            <person name="Low L."/>
            <person name="Lozovsky E."/>
            <person name="Lu J."/>
            <person name="Luo M."/>
            <person name="Machado C.A."/>
            <person name="Makalowski W."/>
            <person name="Marzo M."/>
            <person name="Matsuda M."/>
            <person name="Matzkin L."/>
            <person name="McAllister B."/>
            <person name="McBride C.S."/>
            <person name="McKernan B."/>
            <person name="McKernan K."/>
            <person name="Mendez-Lago M."/>
            <person name="Minx P."/>
            <person name="Mollenhauer M.U."/>
            <person name="Montooth K."/>
            <person name="Mount S.M."/>
            <person name="Mu X."/>
            <person name="Myers E."/>
            <person name="Negre B."/>
            <person name="Newfeld S."/>
            <person name="Nielsen R."/>
            <person name="Noor M.A."/>
            <person name="O'Grady P."/>
            <person name="Pachter L."/>
            <person name="Papaceit M."/>
            <person name="Parisi M.J."/>
            <person name="Parisi M."/>
            <person name="Parts L."/>
            <person name="Pedersen J.S."/>
            <person name="Pesole G."/>
            <person name="Phillippy A.M."/>
            <person name="Ponting C.P."/>
            <person name="Pop M."/>
            <person name="Porcelli D."/>
            <person name="Powell J.R."/>
            <person name="Prohaska S."/>
            <person name="Pruitt K."/>
            <person name="Puig M."/>
            <person name="Quesneville H."/>
            <person name="Ram K.R."/>
            <person name="Rand D."/>
            <person name="Rasmussen M.D."/>
            <person name="Reed L.K."/>
            <person name="Reenan R."/>
            <person name="Reily A."/>
            <person name="Remington K.A."/>
            <person name="Rieger T.T."/>
            <person name="Ritchie M.G."/>
            <person name="Robin C."/>
            <person name="Rogers Y.H."/>
            <person name="Rohde C."/>
            <person name="Rozas J."/>
            <person name="Rubenfield M.J."/>
            <person name="Ruiz A."/>
            <person name="Russo S."/>
            <person name="Salzberg S.L."/>
            <person name="Sanchez-Gracia A."/>
            <person name="Saranga D.J."/>
            <person name="Sato H."/>
            <person name="Schaeffer S.W."/>
            <person name="Schatz M.C."/>
            <person name="Schlenke T."/>
            <person name="Schwartz R."/>
            <person name="Segarra C."/>
            <person name="Singh R.S."/>
            <person name="Sirot L."/>
            <person name="Sirota M."/>
            <person name="Sisneros N.B."/>
            <person name="Smith C.D."/>
            <person name="Smith T.F."/>
            <person name="Spieth J."/>
            <person name="Stage D.E."/>
            <person name="Stark A."/>
            <person name="Stephan W."/>
            <person name="Strausberg R.L."/>
            <person name="Strempel S."/>
            <person name="Sturgill D."/>
            <person name="Sutton G."/>
            <person name="Sutton G.G."/>
            <person name="Tao W."/>
            <person name="Teichmann S."/>
            <person name="Tobari Y.N."/>
            <person name="Tomimura Y."/>
            <person name="Tsolas J.M."/>
            <person name="Valente V.L."/>
            <person name="Venter E."/>
            <person name="Venter J.C."/>
            <person name="Vicario S."/>
            <person name="Vieira F.G."/>
            <person name="Vilella A.J."/>
            <person name="Villasante A."/>
            <person name="Walenz B."/>
            <person name="Wang J."/>
            <person name="Wasserman M."/>
            <person name="Watts T."/>
            <person name="Wilson D."/>
            <person name="Wilson R.K."/>
            <person name="Wing R.A."/>
            <person name="Wolfner M.F."/>
            <person name="Wong A."/>
            <person name="Wong G.K."/>
            <person name="Wu C.I."/>
            <person name="Wu G."/>
            <person name="Yamamoto D."/>
            <person name="Yang H.P."/>
            <person name="Yang S.P."/>
            <person name="Yorke J.A."/>
            <person name="Yoshida K."/>
            <person name="Zdobnov E."/>
            <person name="Zhang P."/>
            <person name="Zhang Y."/>
            <person name="Zimin A.V."/>
            <person name="Baldwin J."/>
            <person name="Abdouelleil A."/>
            <person name="Abdulkadir J."/>
            <person name="Abebe A."/>
            <person name="Abera B."/>
            <person name="Abreu J."/>
            <person name="Acer S.C."/>
            <person name="Aftuck L."/>
            <person name="Alexander A."/>
            <person name="An P."/>
            <person name="Anderson E."/>
            <person name="Anderson S."/>
            <person name="Arachi H."/>
            <person name="Azer M."/>
            <person name="Bachantsang P."/>
            <person name="Barry A."/>
            <person name="Bayul T."/>
            <person name="Berlin A."/>
            <person name="Bessette D."/>
            <person name="Bloom T."/>
            <person name="Blye J."/>
            <person name="Boguslavskiy L."/>
            <person name="Bonnet C."/>
            <person name="Boukhgalter B."/>
            <person name="Bourzgui I."/>
            <person name="Brown A."/>
            <person name="Cahill P."/>
            <person name="Channer S."/>
            <person name="Cheshatsang Y."/>
            <person name="Chuda L."/>
            <person name="Citroen M."/>
            <person name="Collymore A."/>
            <person name="Cooke P."/>
            <person name="Costello M."/>
            <person name="D'Aco K."/>
            <person name="Daza R."/>
            <person name="De Haan G."/>
            <person name="DeGray S."/>
            <person name="DeMaso C."/>
            <person name="Dhargay N."/>
            <person name="Dooley K."/>
            <person name="Dooley E."/>
            <person name="Doricent M."/>
            <person name="Dorje P."/>
            <person name="Dorjee K."/>
            <person name="Dupes A."/>
            <person name="Elong R."/>
            <person name="Falk J."/>
            <person name="Farina A."/>
            <person name="Faro S."/>
            <person name="Ferguson D."/>
            <person name="Fisher S."/>
            <person name="Foley C.D."/>
            <person name="Franke A."/>
            <person name="Friedrich D."/>
            <person name="Gadbois L."/>
            <person name="Gearin G."/>
            <person name="Gearin C.R."/>
            <person name="Giannoukos G."/>
            <person name="Goode T."/>
            <person name="Graham J."/>
            <person name="Grandbois E."/>
            <person name="Grewal S."/>
            <person name="Gyaltsen K."/>
            <person name="Hafez N."/>
            <person name="Hagos B."/>
            <person name="Hall J."/>
            <person name="Henson C."/>
            <person name="Hollinger A."/>
            <person name="Honan T."/>
            <person name="Huard M.D."/>
            <person name="Hughes L."/>
            <person name="Hurhula B."/>
            <person name="Husby M.E."/>
            <person name="Kamat A."/>
            <person name="Kanga B."/>
            <person name="Kashin S."/>
            <person name="Khazanovich D."/>
            <person name="Kisner P."/>
            <person name="Lance K."/>
            <person name="Lara M."/>
            <person name="Lee W."/>
            <person name="Lennon N."/>
            <person name="Letendre F."/>
            <person name="LeVine R."/>
            <person name="Lipovsky A."/>
            <person name="Liu X."/>
            <person name="Liu J."/>
            <person name="Liu S."/>
            <person name="Lokyitsang T."/>
            <person name="Lokyitsang Y."/>
            <person name="Lubonja R."/>
            <person name="Lui A."/>
            <person name="MacDonald P."/>
            <person name="Magnisalis V."/>
            <person name="Maru K."/>
            <person name="Matthews C."/>
            <person name="McCusker W."/>
            <person name="McDonough S."/>
            <person name="Mehta T."/>
            <person name="Meldrim J."/>
            <person name="Meneus L."/>
            <person name="Mihai O."/>
            <person name="Mihalev A."/>
            <person name="Mihova T."/>
            <person name="Mittelman R."/>
            <person name="Mlenga V."/>
            <person name="Montmayeur A."/>
            <person name="Mulrain L."/>
            <person name="Navidi A."/>
            <person name="Naylor J."/>
            <person name="Negash T."/>
            <person name="Nguyen T."/>
            <person name="Nguyen N."/>
            <person name="Nicol R."/>
            <person name="Norbu C."/>
            <person name="Norbu N."/>
            <person name="Novod N."/>
            <person name="O'Neill B."/>
            <person name="Osman S."/>
            <person name="Markiewicz E."/>
            <person name="Oyono O.L."/>
            <person name="Patti C."/>
            <person name="Phunkhang P."/>
            <person name="Pierre F."/>
            <person name="Priest M."/>
            <person name="Raghuraman S."/>
            <person name="Rege F."/>
            <person name="Reyes R."/>
            <person name="Rise C."/>
            <person name="Rogov P."/>
            <person name="Ross K."/>
            <person name="Ryan E."/>
            <person name="Settipalli S."/>
            <person name="Shea T."/>
            <person name="Sherpa N."/>
            <person name="Shi L."/>
            <person name="Shih D."/>
            <person name="Sparrow T."/>
            <person name="Spaulding J."/>
            <person name="Stalker J."/>
            <person name="Stange-Thomann N."/>
            <person name="Stavropoulos S."/>
            <person name="Stone C."/>
            <person name="Strader C."/>
            <person name="Tesfaye S."/>
            <person name="Thomson T."/>
            <person name="Thoulutsang Y."/>
            <person name="Thoulutsang D."/>
            <person name="Topham K."/>
            <person name="Topping I."/>
            <person name="Tsamla T."/>
            <person name="Vassiliev H."/>
            <person name="Vo A."/>
            <person name="Wangchuk T."/>
            <person name="Wangdi T."/>
            <person name="Weiand M."/>
            <person name="Wilkinson J."/>
            <person name="Wilson A."/>
            <person name="Yadav S."/>
            <person name="Young G."/>
            <person name="Yu Q."/>
            <person name="Zembek L."/>
            <person name="Zhong D."/>
            <person name="Zimmer A."/>
            <person name="Zwirko Z."/>
            <person name="Jaffe D.B."/>
            <person name="Alvarez P."/>
            <person name="Brockman W."/>
            <person name="Butler J."/>
            <person name="Chin C."/>
            <person name="Gnerre S."/>
            <person name="Grabherr M."/>
            <person name="Kleber M."/>
            <person name="Mauceli E."/>
            <person name="MacCallum I."/>
        </authorList>
    </citation>
    <scope>NUCLEOTIDE SEQUENCE [LARGE SCALE GENOMIC DNA]</scope>
    <source>
        <strain evidence="3">MSH-3 / Tucson 14011-0111.49</strain>
    </source>
</reference>
<evidence type="ECO:0000313" key="2">
    <source>
        <dbReference type="EMBL" id="EDW34697.1"/>
    </source>
</evidence>
<accession>B4H7Q7</accession>
<sequence length="50" mass="5825">MRQTIESRQAELNAARLRMLNKKQEAGDRRQEAGDRRREAGGRGRWTEIA</sequence>
<gene>
    <name evidence="2" type="primary">Dper\GL12805</name>
    <name evidence="2" type="ORF">Dper_GL12805</name>
</gene>